<evidence type="ECO:0000313" key="2">
    <source>
        <dbReference type="Proteomes" id="UP001605036"/>
    </source>
</evidence>
<sequence length="192" mass="21618">MSEDGHAGREFHTEGIRHSPTRLAAPVSRVEITNALYCFRSLQHRLAVMSLIWRASGNWFSHPRGDITGEAESYKSLHSGRWRNSQWRWVCAPTLRVGLDGRILTPGETSIAAAALDRDLGILKFSELVSPALIQFVEGFVIHLFVALQSFRALLNWDSVANYSSCLRAAAASGFRPDIRIPTRFNSRRKPW</sequence>
<name>A0ABD1YGF9_9MARC</name>
<gene>
    <name evidence="1" type="ORF">R1flu_014439</name>
</gene>
<keyword evidence="2" id="KW-1185">Reference proteome</keyword>
<evidence type="ECO:0000313" key="1">
    <source>
        <dbReference type="EMBL" id="KAL2629753.1"/>
    </source>
</evidence>
<dbReference type="EMBL" id="JBHFFA010000004">
    <property type="protein sequence ID" value="KAL2629753.1"/>
    <property type="molecule type" value="Genomic_DNA"/>
</dbReference>
<dbReference type="AlphaFoldDB" id="A0ABD1YGF9"/>
<dbReference type="Proteomes" id="UP001605036">
    <property type="component" value="Unassembled WGS sequence"/>
</dbReference>
<reference evidence="1 2" key="1">
    <citation type="submission" date="2024-09" db="EMBL/GenBank/DDBJ databases">
        <title>Chromosome-scale assembly of Riccia fluitans.</title>
        <authorList>
            <person name="Paukszto L."/>
            <person name="Sawicki J."/>
            <person name="Karawczyk K."/>
            <person name="Piernik-Szablinska J."/>
            <person name="Szczecinska M."/>
            <person name="Mazdziarz M."/>
        </authorList>
    </citation>
    <scope>NUCLEOTIDE SEQUENCE [LARGE SCALE GENOMIC DNA]</scope>
    <source>
        <strain evidence="1">Rf_01</strain>
        <tissue evidence="1">Aerial parts of the thallus</tissue>
    </source>
</reference>
<proteinExistence type="predicted"/>
<accession>A0ABD1YGF9</accession>
<comment type="caution">
    <text evidence="1">The sequence shown here is derived from an EMBL/GenBank/DDBJ whole genome shotgun (WGS) entry which is preliminary data.</text>
</comment>
<protein>
    <submittedName>
        <fullName evidence="1">Uncharacterized protein</fullName>
    </submittedName>
</protein>
<organism evidence="1 2">
    <name type="scientific">Riccia fluitans</name>
    <dbReference type="NCBI Taxonomy" id="41844"/>
    <lineage>
        <taxon>Eukaryota</taxon>
        <taxon>Viridiplantae</taxon>
        <taxon>Streptophyta</taxon>
        <taxon>Embryophyta</taxon>
        <taxon>Marchantiophyta</taxon>
        <taxon>Marchantiopsida</taxon>
        <taxon>Marchantiidae</taxon>
        <taxon>Marchantiales</taxon>
        <taxon>Ricciaceae</taxon>
        <taxon>Riccia</taxon>
    </lineage>
</organism>